<dbReference type="CDD" id="cd03801">
    <property type="entry name" value="GT4_PimA-like"/>
    <property type="match status" value="1"/>
</dbReference>
<dbReference type="InterPro" id="IPR001296">
    <property type="entry name" value="Glyco_trans_1"/>
</dbReference>
<dbReference type="AlphaFoldDB" id="A0A1H6RSV3"/>
<sequence length="376" mass="40562">MRVGVVVYGGLDETSGGFRYDRQLVDFLRAQGDTVEVISLPWRNYWRGVIDGLRPAVDSRLDRPVDVLVQDELCHPSLWRQNHRLTRPESVVALVHHVQSDDMRGRLAGVRRQIERRYLDSVDGAVCTSQFTRRRATALGATFDESVVAPPAGRVAGRALGDQQVRQRAAEGPLRITFVGNLVPRKGLITLLSAVDRAVNRHGMTDWQLTVVGSHEANPASASRAVDKATELGIADSVEFTGEVPESALTAILEASHVLCVPSRYEGFGMVYLEAMEYGVVPIGSSNGGAGEFIADGDNGFLVDPGDTERIAALLADLAADRDRLTDLGVAALDTAAAHPGWDETLGEVRALLKRVSTARASTGIHGTKSHRGGKS</sequence>
<keyword evidence="1" id="KW-0328">Glycosyltransferase</keyword>
<dbReference type="PANTHER" id="PTHR12526:SF640">
    <property type="entry name" value="COLANIC ACID BIOSYNTHESIS GLYCOSYLTRANSFERASE WCAL-RELATED"/>
    <property type="match status" value="1"/>
</dbReference>
<dbReference type="Pfam" id="PF00534">
    <property type="entry name" value="Glycos_transf_1"/>
    <property type="match status" value="1"/>
</dbReference>
<gene>
    <name evidence="4" type="ORF">SAMN05444271_102185</name>
</gene>
<proteinExistence type="predicted"/>
<dbReference type="GO" id="GO:0016757">
    <property type="term" value="F:glycosyltransferase activity"/>
    <property type="evidence" value="ECO:0007669"/>
    <property type="project" value="UniProtKB-KW"/>
</dbReference>
<dbReference type="Gene3D" id="3.40.50.2000">
    <property type="entry name" value="Glycogen Phosphorylase B"/>
    <property type="match status" value="2"/>
</dbReference>
<evidence type="ECO:0000259" key="3">
    <source>
        <dbReference type="Pfam" id="PF00534"/>
    </source>
</evidence>
<feature type="domain" description="Glycosyl transferase family 1" evidence="3">
    <location>
        <begin position="167"/>
        <end position="329"/>
    </location>
</feature>
<dbReference type="PANTHER" id="PTHR12526">
    <property type="entry name" value="GLYCOSYLTRANSFERASE"/>
    <property type="match status" value="1"/>
</dbReference>
<dbReference type="RefSeq" id="WP_089670941.1">
    <property type="nucleotide sequence ID" value="NZ_CP024845.1"/>
</dbReference>
<dbReference type="EMBL" id="FNYR01000002">
    <property type="protein sequence ID" value="SEI54870.1"/>
    <property type="molecule type" value="Genomic_DNA"/>
</dbReference>
<dbReference type="Proteomes" id="UP000198888">
    <property type="component" value="Unassembled WGS sequence"/>
</dbReference>
<protein>
    <submittedName>
        <fullName evidence="4">Glycosyltransferase involved in cell wall bisynthesis</fullName>
    </submittedName>
</protein>
<dbReference type="KEGG" id="hae:halTADL_2947"/>
<keyword evidence="2 4" id="KW-0808">Transferase</keyword>
<evidence type="ECO:0000313" key="4">
    <source>
        <dbReference type="EMBL" id="SEI54870.1"/>
    </source>
</evidence>
<name>A0A1H6RSV3_9EURY</name>
<accession>A0A1H6RSV3</accession>
<evidence type="ECO:0000256" key="1">
    <source>
        <dbReference type="ARBA" id="ARBA00022676"/>
    </source>
</evidence>
<dbReference type="GeneID" id="35003712"/>
<organism evidence="4 5">
    <name type="scientific">Halohasta litchfieldiae</name>
    <dbReference type="NCBI Taxonomy" id="1073996"/>
    <lineage>
        <taxon>Archaea</taxon>
        <taxon>Methanobacteriati</taxon>
        <taxon>Methanobacteriota</taxon>
        <taxon>Stenosarchaea group</taxon>
        <taxon>Halobacteria</taxon>
        <taxon>Halobacteriales</taxon>
        <taxon>Haloferacaceae</taxon>
        <taxon>Halohasta</taxon>
    </lineage>
</organism>
<evidence type="ECO:0000313" key="5">
    <source>
        <dbReference type="Proteomes" id="UP000198888"/>
    </source>
</evidence>
<dbReference type="OrthoDB" id="131038at2157"/>
<dbReference type="STRING" id="1073996.SAMN05444271_102185"/>
<dbReference type="SUPFAM" id="SSF53756">
    <property type="entry name" value="UDP-Glycosyltransferase/glycogen phosphorylase"/>
    <property type="match status" value="1"/>
</dbReference>
<accession>A0A2H4Q5J8</accession>
<keyword evidence="5" id="KW-1185">Reference proteome</keyword>
<reference evidence="4 5" key="1">
    <citation type="submission" date="2016-10" db="EMBL/GenBank/DDBJ databases">
        <authorList>
            <person name="de Groot N.N."/>
        </authorList>
    </citation>
    <scope>NUCLEOTIDE SEQUENCE [LARGE SCALE GENOMIC DNA]</scope>
    <source>
        <strain evidence="4 5">DSM 22187</strain>
    </source>
</reference>
<evidence type="ECO:0000256" key="2">
    <source>
        <dbReference type="ARBA" id="ARBA00022679"/>
    </source>
</evidence>